<dbReference type="Proteomes" id="UP000188947">
    <property type="component" value="Unassembled WGS sequence"/>
</dbReference>
<feature type="transmembrane region" description="Helical" evidence="1">
    <location>
        <begin position="91"/>
        <end position="110"/>
    </location>
</feature>
<accession>A0A1V3U3Z3</accession>
<evidence type="ECO:0000313" key="3">
    <source>
        <dbReference type="Proteomes" id="UP000188947"/>
    </source>
</evidence>
<dbReference type="AlphaFoldDB" id="A0A1V3U3Z3"/>
<proteinExistence type="predicted"/>
<comment type="caution">
    <text evidence="2">The sequence shown here is derived from an EMBL/GenBank/DDBJ whole genome shotgun (WGS) entry which is preliminary data.</text>
</comment>
<dbReference type="OrthoDB" id="1246786at2"/>
<evidence type="ECO:0000313" key="2">
    <source>
        <dbReference type="EMBL" id="OOH97720.1"/>
    </source>
</evidence>
<keyword evidence="1" id="KW-0472">Membrane</keyword>
<keyword evidence="3" id="KW-1185">Reference proteome</keyword>
<keyword evidence="1" id="KW-0812">Transmembrane</keyword>
<dbReference type="RefSeq" id="WP_069215297.1">
    <property type="nucleotide sequence ID" value="NZ_CP016378.1"/>
</dbReference>
<organism evidence="2 3">
    <name type="scientific">Elizabethkingia meningoseptica</name>
    <name type="common">Chryseobacterium meningosepticum</name>
    <dbReference type="NCBI Taxonomy" id="238"/>
    <lineage>
        <taxon>Bacteria</taxon>
        <taxon>Pseudomonadati</taxon>
        <taxon>Bacteroidota</taxon>
        <taxon>Flavobacteriia</taxon>
        <taxon>Flavobacteriales</taxon>
        <taxon>Weeksellaceae</taxon>
        <taxon>Elizabethkingia</taxon>
    </lineage>
</organism>
<feature type="transmembrane region" description="Helical" evidence="1">
    <location>
        <begin position="196"/>
        <end position="220"/>
    </location>
</feature>
<reference evidence="2 3" key="1">
    <citation type="submission" date="2016-11" db="EMBL/GenBank/DDBJ databases">
        <title>Genome sequence and comparative genomic analysis of clinical strain Elizabethkingia meningoseptica 61421 PRCM.</title>
        <authorList>
            <person name="Wang M."/>
            <person name="Hu S."/>
            <person name="Cao L."/>
            <person name="Jiang T."/>
            <person name="Zhou Y."/>
            <person name="Ming D."/>
        </authorList>
    </citation>
    <scope>NUCLEOTIDE SEQUENCE [LARGE SCALE GENOMIC DNA]</scope>
    <source>
        <strain evidence="2 3">61421 PRCM</strain>
    </source>
</reference>
<evidence type="ECO:0000256" key="1">
    <source>
        <dbReference type="SAM" id="Phobius"/>
    </source>
</evidence>
<keyword evidence="1" id="KW-1133">Transmembrane helix</keyword>
<gene>
    <name evidence="2" type="ORF">BMF97_00150</name>
</gene>
<feature type="transmembrane region" description="Helical" evidence="1">
    <location>
        <begin position="160"/>
        <end position="176"/>
    </location>
</feature>
<name>A0A1V3U3Z3_ELIME</name>
<sequence>MNTPSQNNLIRQYLLGRKLPWDILLEVEDHIRTQIQDLEISGHLTFEDSFAKVQQTWEKDLRVDRPALTTYDEFLSTPFVRKIYWQKRKKTIVKASLFAVLMLLSFFILARLEEKMFTKIFIILITINVAVPIVYYFRYFRIFRFTDKFSNKVSVFQREFMVWIFILNSFNFIWISKQTLPDFYRLLNFQKAEDPLYAGFLLIFTLFWGGMACYCFLFYLKFVKSAQYVKHQLAAL</sequence>
<dbReference type="EMBL" id="MPOG01000001">
    <property type="protein sequence ID" value="OOH97720.1"/>
    <property type="molecule type" value="Genomic_DNA"/>
</dbReference>
<protein>
    <submittedName>
        <fullName evidence="2">Uncharacterized protein</fullName>
    </submittedName>
</protein>
<dbReference type="STRING" id="238.BBD35_03960"/>
<feature type="transmembrane region" description="Helical" evidence="1">
    <location>
        <begin position="116"/>
        <end position="139"/>
    </location>
</feature>
<dbReference type="eggNOG" id="ENOG5030U60">
    <property type="taxonomic scope" value="Bacteria"/>
</dbReference>